<name>A0A067P1T9_PLEO1</name>
<dbReference type="VEuPathDB" id="FungiDB:PLEOSDRAFT_1060874"/>
<evidence type="ECO:0000256" key="2">
    <source>
        <dbReference type="ARBA" id="ARBA00009918"/>
    </source>
</evidence>
<accession>A0A067P1T9</accession>
<dbReference type="PANTHER" id="PTHR15414:SF0">
    <property type="entry name" value="ENDOPLASMIC RETICULUM LECTIN 1"/>
    <property type="match status" value="1"/>
</dbReference>
<evidence type="ECO:0000256" key="5">
    <source>
        <dbReference type="ARBA" id="ARBA00022734"/>
    </source>
</evidence>
<dbReference type="Gene3D" id="2.70.130.10">
    <property type="entry name" value="Mannose-6-phosphate receptor binding domain"/>
    <property type="match status" value="1"/>
</dbReference>
<feature type="domain" description="MRH" evidence="10">
    <location>
        <begin position="153"/>
        <end position="295"/>
    </location>
</feature>
<evidence type="ECO:0000256" key="7">
    <source>
        <dbReference type="ARBA" id="ARBA00023157"/>
    </source>
</evidence>
<comment type="subcellular location">
    <subcellularLocation>
        <location evidence="1">Endoplasmic reticulum membrane</location>
        <topology evidence="1">Peripheral membrane protein</topology>
        <orientation evidence="1">Lumenal side</orientation>
    </subcellularLocation>
</comment>
<evidence type="ECO:0000313" key="12">
    <source>
        <dbReference type="Proteomes" id="UP000027073"/>
    </source>
</evidence>
<evidence type="ECO:0000256" key="3">
    <source>
        <dbReference type="ARBA" id="ARBA00018727"/>
    </source>
</evidence>
<dbReference type="OrthoDB" id="448954at2759"/>
<dbReference type="PROSITE" id="PS51914">
    <property type="entry name" value="MRH"/>
    <property type="match status" value="1"/>
</dbReference>
<dbReference type="SUPFAM" id="SSF50911">
    <property type="entry name" value="Mannose 6-phosphate receptor domain"/>
    <property type="match status" value="1"/>
</dbReference>
<evidence type="ECO:0000256" key="1">
    <source>
        <dbReference type="ARBA" id="ARBA00004367"/>
    </source>
</evidence>
<dbReference type="Pfam" id="PF07915">
    <property type="entry name" value="PRKCSH"/>
    <property type="match status" value="1"/>
</dbReference>
<reference evidence="12" key="1">
    <citation type="journal article" date="2014" name="Proc. Natl. Acad. Sci. U.S.A.">
        <title>Extensive sampling of basidiomycete genomes demonstrates inadequacy of the white-rot/brown-rot paradigm for wood decay fungi.</title>
        <authorList>
            <person name="Riley R."/>
            <person name="Salamov A.A."/>
            <person name="Brown D.W."/>
            <person name="Nagy L.G."/>
            <person name="Floudas D."/>
            <person name="Held B.W."/>
            <person name="Levasseur A."/>
            <person name="Lombard V."/>
            <person name="Morin E."/>
            <person name="Otillar R."/>
            <person name="Lindquist E.A."/>
            <person name="Sun H."/>
            <person name="LaButti K.M."/>
            <person name="Schmutz J."/>
            <person name="Jabbour D."/>
            <person name="Luo H."/>
            <person name="Baker S.E."/>
            <person name="Pisabarro A.G."/>
            <person name="Walton J.D."/>
            <person name="Blanchette R.A."/>
            <person name="Henrissat B."/>
            <person name="Martin F."/>
            <person name="Cullen D."/>
            <person name="Hibbett D.S."/>
            <person name="Grigoriev I.V."/>
        </authorList>
    </citation>
    <scope>NUCLEOTIDE SEQUENCE [LARGE SCALE GENOMIC DNA]</scope>
    <source>
        <strain evidence="12">PC15</strain>
    </source>
</reference>
<evidence type="ECO:0000313" key="11">
    <source>
        <dbReference type="EMBL" id="KDQ33215.1"/>
    </source>
</evidence>
<feature type="signal peptide" evidence="9">
    <location>
        <begin position="1"/>
        <end position="17"/>
    </location>
</feature>
<dbReference type="STRING" id="1137138.A0A067P1T9"/>
<dbReference type="GO" id="GO:0005788">
    <property type="term" value="C:endoplasmic reticulum lumen"/>
    <property type="evidence" value="ECO:0007669"/>
    <property type="project" value="TreeGrafter"/>
</dbReference>
<dbReference type="GO" id="GO:0030968">
    <property type="term" value="P:endoplasmic reticulum unfolded protein response"/>
    <property type="evidence" value="ECO:0007669"/>
    <property type="project" value="InterPro"/>
</dbReference>
<dbReference type="HOGENOM" id="CLU_039533_0_0_1"/>
<dbReference type="InterPro" id="IPR045149">
    <property type="entry name" value="OS-9-like"/>
</dbReference>
<dbReference type="GO" id="GO:0005789">
    <property type="term" value="C:endoplasmic reticulum membrane"/>
    <property type="evidence" value="ECO:0007669"/>
    <property type="project" value="UniProtKB-SubCell"/>
</dbReference>
<feature type="compositionally biased region" description="Basic and acidic residues" evidence="8">
    <location>
        <begin position="353"/>
        <end position="363"/>
    </location>
</feature>
<evidence type="ECO:0000259" key="10">
    <source>
        <dbReference type="PROSITE" id="PS51914"/>
    </source>
</evidence>
<evidence type="ECO:0000256" key="6">
    <source>
        <dbReference type="ARBA" id="ARBA00022824"/>
    </source>
</evidence>
<keyword evidence="6" id="KW-0256">Endoplasmic reticulum</keyword>
<dbReference type="Proteomes" id="UP000027073">
    <property type="component" value="Unassembled WGS sequence"/>
</dbReference>
<proteinExistence type="inferred from homology"/>
<dbReference type="AlphaFoldDB" id="A0A067P1T9"/>
<feature type="chain" id="PRO_5001646305" description="Protein OS-9 homolog" evidence="9">
    <location>
        <begin position="18"/>
        <end position="481"/>
    </location>
</feature>
<feature type="region of interest" description="Disordered" evidence="8">
    <location>
        <begin position="444"/>
        <end position="481"/>
    </location>
</feature>
<sequence>MRRCLLAAIYALPYAAARLLHSLPEDPAAFPKYRVAFLNALPVLNQTAEKWLRDGLRGGELEFLDSQWSEGDVSETYTSPKEIGSGDTHEEFHTSRHQPWDTPYSLEHMKIGPRDSYICFIPKPLEIPPSVDDEVDSDITTLRSWSLLQPLVGTCLYHRQGWFTYSYCHNKEIRQFKELIQAQPHVSGGYKPEEDPEWESYTLGRAPANPEPGADLTVTEQNALAANLELAKGAGSRYLVQKWSDGTFCDKTGRKREVEVQFHCSMTMTDTILFVKETKTCSYILVINTPRLCGEPGFRSPRDTRSEALIRCRAVVDSPQDFPAFDNKLAESDYPFKLPRQKPVLSPPPTEPKGTKSEAKDPKVSLSTEQVDEMVRKALQTFADNKAAGKTDEPNVHIESLGEDGGFVVEFLDEIPLDNINEADEHIDRIADILRAAGFNIKDTVISHKKDSQGAEDGDERKSKKKAGRGEAEPDPYRDEL</sequence>
<dbReference type="GO" id="GO:0030970">
    <property type="term" value="P:retrograde protein transport, ER to cytosol"/>
    <property type="evidence" value="ECO:0007669"/>
    <property type="project" value="TreeGrafter"/>
</dbReference>
<dbReference type="InterPro" id="IPR044865">
    <property type="entry name" value="MRH_dom"/>
</dbReference>
<evidence type="ECO:0000256" key="4">
    <source>
        <dbReference type="ARBA" id="ARBA00022729"/>
    </source>
</evidence>
<keyword evidence="7" id="KW-1015">Disulfide bond</keyword>
<feature type="region of interest" description="Disordered" evidence="8">
    <location>
        <begin position="74"/>
        <end position="97"/>
    </location>
</feature>
<dbReference type="EMBL" id="KL198004">
    <property type="protein sequence ID" value="KDQ33215.1"/>
    <property type="molecule type" value="Genomic_DNA"/>
</dbReference>
<feature type="region of interest" description="Disordered" evidence="8">
    <location>
        <begin position="337"/>
        <end position="365"/>
    </location>
</feature>
<dbReference type="InParanoid" id="A0A067P1T9"/>
<evidence type="ECO:0000256" key="8">
    <source>
        <dbReference type="SAM" id="MobiDB-lite"/>
    </source>
</evidence>
<protein>
    <recommendedName>
        <fullName evidence="3">Protein OS-9 homolog</fullName>
    </recommendedName>
</protein>
<keyword evidence="4 9" id="KW-0732">Signal</keyword>
<feature type="compositionally biased region" description="Basic and acidic residues" evidence="8">
    <location>
        <begin position="468"/>
        <end position="481"/>
    </location>
</feature>
<dbReference type="GO" id="GO:0030246">
    <property type="term" value="F:carbohydrate binding"/>
    <property type="evidence" value="ECO:0007669"/>
    <property type="project" value="UniProtKB-KW"/>
</dbReference>
<gene>
    <name evidence="11" type="ORF">PLEOSDRAFT_1060874</name>
</gene>
<dbReference type="InterPro" id="IPR012913">
    <property type="entry name" value="OS9-like_dom"/>
</dbReference>
<evidence type="ECO:0000256" key="9">
    <source>
        <dbReference type="SAM" id="SignalP"/>
    </source>
</evidence>
<dbReference type="InterPro" id="IPR009011">
    <property type="entry name" value="Man6P_isomerase_rcpt-bd_dom_sf"/>
</dbReference>
<dbReference type="PANTHER" id="PTHR15414">
    <property type="entry name" value="OS-9-RELATED"/>
    <property type="match status" value="1"/>
</dbReference>
<comment type="similarity">
    <text evidence="2">Belongs to the OS-9 family.</text>
</comment>
<organism evidence="11 12">
    <name type="scientific">Pleurotus ostreatus (strain PC15)</name>
    <name type="common">Oyster mushroom</name>
    <dbReference type="NCBI Taxonomy" id="1137138"/>
    <lineage>
        <taxon>Eukaryota</taxon>
        <taxon>Fungi</taxon>
        <taxon>Dikarya</taxon>
        <taxon>Basidiomycota</taxon>
        <taxon>Agaricomycotina</taxon>
        <taxon>Agaricomycetes</taxon>
        <taxon>Agaricomycetidae</taxon>
        <taxon>Agaricales</taxon>
        <taxon>Pleurotineae</taxon>
        <taxon>Pleurotaceae</taxon>
        <taxon>Pleurotus</taxon>
    </lineage>
</organism>
<keyword evidence="5" id="KW-0430">Lectin</keyword>